<evidence type="ECO:0000256" key="2">
    <source>
        <dbReference type="SAM" id="Phobius"/>
    </source>
</evidence>
<keyword evidence="2" id="KW-0472">Membrane</keyword>
<organism evidence="3 4">
    <name type="scientific">Devosia crocina</name>
    <dbReference type="NCBI Taxonomy" id="429728"/>
    <lineage>
        <taxon>Bacteria</taxon>
        <taxon>Pseudomonadati</taxon>
        <taxon>Pseudomonadota</taxon>
        <taxon>Alphaproteobacteria</taxon>
        <taxon>Hyphomicrobiales</taxon>
        <taxon>Devosiaceae</taxon>
        <taxon>Devosia</taxon>
    </lineage>
</organism>
<dbReference type="EMBL" id="FPCK01000003">
    <property type="protein sequence ID" value="SFV37344.1"/>
    <property type="molecule type" value="Genomic_DNA"/>
</dbReference>
<protein>
    <submittedName>
        <fullName evidence="3">Uncharacterized protein</fullName>
    </submittedName>
</protein>
<feature type="region of interest" description="Disordered" evidence="1">
    <location>
        <begin position="1"/>
        <end position="24"/>
    </location>
</feature>
<evidence type="ECO:0000313" key="4">
    <source>
        <dbReference type="Proteomes" id="UP000199074"/>
    </source>
</evidence>
<dbReference type="OrthoDB" id="7026253at2"/>
<keyword evidence="4" id="KW-1185">Reference proteome</keyword>
<dbReference type="AlphaFoldDB" id="A0A1I7NRP6"/>
<evidence type="ECO:0000256" key="1">
    <source>
        <dbReference type="SAM" id="MobiDB-lite"/>
    </source>
</evidence>
<sequence length="173" mass="19101">MSANRQTSDNTASGHGSGALDAGSTNELDHIRGEIRAEINLLNSRLNALISSQSFLVIAYGASLGAGYGDWNGLFTLTLPPLFALLGLVLVLEARPGLFAAHEAIGHWRHRENQLINDYPELHRFTLATDEKSRQRMELRQHAGGLFSIRAPLIFTIAWLLFLALPFLLYFMG</sequence>
<dbReference type="RefSeq" id="WP_092425717.1">
    <property type="nucleotide sequence ID" value="NZ_FPCK01000003.1"/>
</dbReference>
<keyword evidence="2" id="KW-0812">Transmembrane</keyword>
<proteinExistence type="predicted"/>
<name>A0A1I7NRP6_9HYPH</name>
<reference evidence="3 4" key="1">
    <citation type="submission" date="2016-10" db="EMBL/GenBank/DDBJ databases">
        <authorList>
            <person name="de Groot N.N."/>
        </authorList>
    </citation>
    <scope>NUCLEOTIDE SEQUENCE [LARGE SCALE GENOMIC DNA]</scope>
    <source>
        <strain evidence="3 4">IPL20</strain>
    </source>
</reference>
<keyword evidence="2" id="KW-1133">Transmembrane helix</keyword>
<evidence type="ECO:0000313" key="3">
    <source>
        <dbReference type="EMBL" id="SFV37344.1"/>
    </source>
</evidence>
<feature type="transmembrane region" description="Helical" evidence="2">
    <location>
        <begin position="143"/>
        <end position="171"/>
    </location>
</feature>
<feature type="transmembrane region" description="Helical" evidence="2">
    <location>
        <begin position="46"/>
        <end position="68"/>
    </location>
</feature>
<feature type="transmembrane region" description="Helical" evidence="2">
    <location>
        <begin position="74"/>
        <end position="92"/>
    </location>
</feature>
<dbReference type="Proteomes" id="UP000199074">
    <property type="component" value="Unassembled WGS sequence"/>
</dbReference>
<gene>
    <name evidence="3" type="ORF">SAMN05216456_2873</name>
</gene>
<accession>A0A1I7NRP6</accession>
<feature type="compositionally biased region" description="Polar residues" evidence="1">
    <location>
        <begin position="1"/>
        <end position="14"/>
    </location>
</feature>